<dbReference type="AlphaFoldDB" id="A0A6P4F7K6"/>
<dbReference type="RefSeq" id="XP_016981371.1">
    <property type="nucleotide sequence ID" value="XM_017125882.1"/>
</dbReference>
<evidence type="ECO:0000313" key="9">
    <source>
        <dbReference type="Proteomes" id="UP001652680"/>
    </source>
</evidence>
<keyword evidence="4" id="KW-0808">Transferase</keyword>
<dbReference type="GeneID" id="108046279"/>
<comment type="similarity">
    <text evidence="2">Belongs to the glutaminyl-peptide cyclotransferase family.</text>
</comment>
<feature type="transmembrane region" description="Helical" evidence="6">
    <location>
        <begin position="6"/>
        <end position="24"/>
    </location>
</feature>
<dbReference type="OrthoDB" id="3907302at2759"/>
<evidence type="ECO:0000256" key="2">
    <source>
        <dbReference type="ARBA" id="ARBA00006014"/>
    </source>
</evidence>
<organism evidence="10">
    <name type="scientific">Drosophila rhopaloa</name>
    <name type="common">Fruit fly</name>
    <dbReference type="NCBI Taxonomy" id="1041015"/>
    <lineage>
        <taxon>Eukaryota</taxon>
        <taxon>Metazoa</taxon>
        <taxon>Ecdysozoa</taxon>
        <taxon>Arthropoda</taxon>
        <taxon>Hexapoda</taxon>
        <taxon>Insecta</taxon>
        <taxon>Pterygota</taxon>
        <taxon>Neoptera</taxon>
        <taxon>Endopterygota</taxon>
        <taxon>Diptera</taxon>
        <taxon>Brachycera</taxon>
        <taxon>Muscomorpha</taxon>
        <taxon>Ephydroidea</taxon>
        <taxon>Drosophilidae</taxon>
        <taxon>Drosophila</taxon>
        <taxon>Sophophora</taxon>
    </lineage>
</organism>
<dbReference type="InterPro" id="IPR040234">
    <property type="entry name" value="QC/QCL"/>
</dbReference>
<name>A0A6P4F7K6_DRORH</name>
<evidence type="ECO:0000259" key="7">
    <source>
        <dbReference type="Pfam" id="PF04389"/>
    </source>
</evidence>
<reference evidence="10" key="2">
    <citation type="submission" date="2025-04" db="UniProtKB">
        <authorList>
            <consortium name="RefSeq"/>
        </authorList>
    </citation>
    <scope>IDENTIFICATION</scope>
</reference>
<proteinExistence type="inferred from homology"/>
<reference evidence="9" key="1">
    <citation type="journal article" date="2021" name="Elife">
        <title>Highly contiguous assemblies of 101 drosophilid genomes.</title>
        <authorList>
            <person name="Kim B.Y."/>
            <person name="Wang J.R."/>
            <person name="Miller D.E."/>
            <person name="Barmina O."/>
            <person name="Delaney E."/>
            <person name="Thompson A."/>
            <person name="Comeault A.A."/>
            <person name="Peede D."/>
            <person name="D'Agostino E.R."/>
            <person name="Pelaez J."/>
            <person name="Aguilar J.M."/>
            <person name="Haji D."/>
            <person name="Matsunaga T."/>
            <person name="Armstrong E.E."/>
            <person name="Zych M."/>
            <person name="Ogawa Y."/>
            <person name="Stamenkovic-Radak M."/>
            <person name="Jelic M."/>
            <person name="Veselinovic M.S."/>
            <person name="Tanaskovic M."/>
            <person name="Eric P."/>
            <person name="Gao J.J."/>
            <person name="Katoh T.K."/>
            <person name="Toda M.J."/>
            <person name="Watabe H."/>
            <person name="Watada M."/>
            <person name="Davis J.S."/>
            <person name="Moyle L.C."/>
            <person name="Manoli G."/>
            <person name="Bertolini E."/>
            <person name="Kostal V."/>
            <person name="Hawley R.S."/>
            <person name="Takahashi A."/>
            <person name="Jones C.D."/>
            <person name="Price D.K."/>
            <person name="Whiteman N."/>
            <person name="Kopp A."/>
            <person name="Matute D.R."/>
            <person name="Petrov D.A."/>
        </authorList>
    </citation>
    <scope>NUCLEOTIDE SEQUENCE [LARGE SCALE GENOMIC DNA]</scope>
</reference>
<dbReference type="Gene3D" id="3.40.630.10">
    <property type="entry name" value="Zn peptidases"/>
    <property type="match status" value="1"/>
</dbReference>
<keyword evidence="9" id="KW-1185">Reference proteome</keyword>
<keyword evidence="6" id="KW-0472">Membrane</keyword>
<evidence type="ECO:0000313" key="10">
    <source>
        <dbReference type="RefSeq" id="XP_016981371.1"/>
    </source>
</evidence>
<dbReference type="SUPFAM" id="SSF53187">
    <property type="entry name" value="Zn-dependent exopeptidases"/>
    <property type="match status" value="1"/>
</dbReference>
<comment type="catalytic activity">
    <reaction evidence="1">
        <text>N-terminal L-glutaminyl-[peptide] = N-terminal 5-oxo-L-prolyl-[peptide] + NH4(+)</text>
        <dbReference type="Rhea" id="RHEA:23652"/>
        <dbReference type="Rhea" id="RHEA-COMP:11736"/>
        <dbReference type="Rhea" id="RHEA-COMP:11846"/>
        <dbReference type="ChEBI" id="CHEBI:28938"/>
        <dbReference type="ChEBI" id="CHEBI:64722"/>
        <dbReference type="ChEBI" id="CHEBI:87215"/>
        <dbReference type="EC" id="2.3.2.5"/>
    </reaction>
</comment>
<keyword evidence="6" id="KW-1133">Transmembrane helix</keyword>
<sequence>MLGRIALIVSIFYVVLNIILLRWATRKLPFTFFYDEEYFNTTLSKLLRPRYVGSPGHSEVHDFIEHELNHLGFSVIREDFQEGGNFTNLSGFMNRDADNLMMLTCHYDSKMPKDWNKKDFLSATEAVSCAILLSLAKTMGMFFIKTFSENIDMGLALIFFDGHYSLSADPLDEIRFIGAKEFMESEIIPLENMVVAVTLSYIGAPNQTFASYFEVTNDLHNLAADIELELRKSGQLTNSHVLFKKKKQYDKDLLDDHSLLNELGVPVMHVAPQEYPKVLHTAADNTENLHWPTIRNMIQILVRFVHDFLETWATNVNLKNVFVSDSLED</sequence>
<dbReference type="Pfam" id="PF04389">
    <property type="entry name" value="Peptidase_M28"/>
    <property type="match status" value="1"/>
</dbReference>
<evidence type="ECO:0000256" key="3">
    <source>
        <dbReference type="ARBA" id="ARBA00012012"/>
    </source>
</evidence>
<dbReference type="PANTHER" id="PTHR12283:SF6">
    <property type="entry name" value="GLUTAMINYL-PEPTIDE CYCLOTRANSFERASE-RELATED"/>
    <property type="match status" value="1"/>
</dbReference>
<dbReference type="GO" id="GO:0016603">
    <property type="term" value="F:glutaminyl-peptide cyclotransferase activity"/>
    <property type="evidence" value="ECO:0007669"/>
    <property type="project" value="UniProtKB-EC"/>
</dbReference>
<evidence type="ECO:0000313" key="8">
    <source>
        <dbReference type="EnsemblMetazoa" id="XP_016981371.1"/>
    </source>
</evidence>
<dbReference type="EC" id="2.3.2.5" evidence="3"/>
<reference evidence="8" key="3">
    <citation type="submission" date="2025-05" db="UniProtKB">
        <authorList>
            <consortium name="EnsemblMetazoa"/>
        </authorList>
    </citation>
    <scope>IDENTIFICATION</scope>
</reference>
<dbReference type="GO" id="GO:0008270">
    <property type="term" value="F:zinc ion binding"/>
    <property type="evidence" value="ECO:0007669"/>
    <property type="project" value="TreeGrafter"/>
</dbReference>
<keyword evidence="5" id="KW-0012">Acyltransferase</keyword>
<protein>
    <recommendedName>
        <fullName evidence="3">glutaminyl-peptide cyclotransferase</fullName>
        <ecNumber evidence="3">2.3.2.5</ecNumber>
    </recommendedName>
</protein>
<feature type="domain" description="Peptidase M28" evidence="7">
    <location>
        <begin position="93"/>
        <end position="304"/>
    </location>
</feature>
<gene>
    <name evidence="10" type="primary">LOC108046279</name>
    <name evidence="8" type="synonym">108046279</name>
</gene>
<keyword evidence="6" id="KW-0812">Transmembrane</keyword>
<dbReference type="EnsemblMetazoa" id="XM_017125882.1">
    <property type="protein sequence ID" value="XP_016981371.1"/>
    <property type="gene ID" value="LOC108046279"/>
</dbReference>
<dbReference type="Proteomes" id="UP001652680">
    <property type="component" value="Unassembled WGS sequence"/>
</dbReference>
<evidence type="ECO:0000256" key="4">
    <source>
        <dbReference type="ARBA" id="ARBA00022679"/>
    </source>
</evidence>
<evidence type="ECO:0000256" key="1">
    <source>
        <dbReference type="ARBA" id="ARBA00000001"/>
    </source>
</evidence>
<dbReference type="PANTHER" id="PTHR12283">
    <property type="entry name" value="GLUTAMINYL-PEPTIDE CYCLOTRANSFERASE"/>
    <property type="match status" value="1"/>
</dbReference>
<evidence type="ECO:0000256" key="5">
    <source>
        <dbReference type="ARBA" id="ARBA00023315"/>
    </source>
</evidence>
<accession>A0A6P4F7K6</accession>
<dbReference type="InterPro" id="IPR007484">
    <property type="entry name" value="Peptidase_M28"/>
</dbReference>
<evidence type="ECO:0000256" key="6">
    <source>
        <dbReference type="SAM" id="Phobius"/>
    </source>
</evidence>